<dbReference type="PANTHER" id="PTHR13343">
    <property type="entry name" value="CREG1 PROTEIN"/>
    <property type="match status" value="1"/>
</dbReference>
<protein>
    <submittedName>
        <fullName evidence="4">Protein CREG1-like</fullName>
    </submittedName>
</protein>
<dbReference type="OrthoDB" id="46836at2759"/>
<dbReference type="GeneID" id="110986017"/>
<dbReference type="InterPro" id="IPR012349">
    <property type="entry name" value="Split_barrel_FMN-bd"/>
</dbReference>
<feature type="signal peptide" evidence="1">
    <location>
        <begin position="1"/>
        <end position="20"/>
    </location>
</feature>
<dbReference type="GO" id="GO:0005737">
    <property type="term" value="C:cytoplasm"/>
    <property type="evidence" value="ECO:0007669"/>
    <property type="project" value="UniProtKB-ARBA"/>
</dbReference>
<name>A0A8B7ZJ20_ACAPL</name>
<feature type="domain" description="CREG-like beta-barrel" evidence="2">
    <location>
        <begin position="24"/>
        <end position="192"/>
    </location>
</feature>
<evidence type="ECO:0000313" key="3">
    <source>
        <dbReference type="Proteomes" id="UP000694845"/>
    </source>
</evidence>
<feature type="chain" id="PRO_5034176525" evidence="1">
    <location>
        <begin position="21"/>
        <end position="196"/>
    </location>
</feature>
<dbReference type="PANTHER" id="PTHR13343:SF17">
    <property type="entry name" value="CELLULAR REPRESSOR OF E1A-STIMULATED GENES, ISOFORM A"/>
    <property type="match status" value="1"/>
</dbReference>
<dbReference type="AlphaFoldDB" id="A0A8B7ZJ20"/>
<keyword evidence="3" id="KW-1185">Reference proteome</keyword>
<dbReference type="RefSeq" id="XP_022103281.1">
    <property type="nucleotide sequence ID" value="XM_022247589.1"/>
</dbReference>
<sequence>MVSLVTAIALLLGCTLIGGADPPPHGELAKRARYIVHKANWCVVTTYSSNEAYLGQPFPNPSSVSDGPVDKSSGIPYMYHAALSSTVKDILKDSRVTLTFSEAQFGLKDCLLTKDGDPEWPMCARLMLRGNLHLIKDTAGNATARAALFPRHPNMVTWDFHEYTFLKMDIKEILLLDYFGGYRNVSVDDYFKASPK</sequence>
<dbReference type="Gene3D" id="2.30.110.10">
    <property type="entry name" value="Electron Transport, Fmn-binding Protein, Chain A"/>
    <property type="match status" value="1"/>
</dbReference>
<evidence type="ECO:0000313" key="4">
    <source>
        <dbReference type="RefSeq" id="XP_022103281.1"/>
    </source>
</evidence>
<evidence type="ECO:0000259" key="2">
    <source>
        <dbReference type="Pfam" id="PF13883"/>
    </source>
</evidence>
<dbReference type="KEGG" id="aplc:110986017"/>
<reference evidence="4" key="1">
    <citation type="submission" date="2025-08" db="UniProtKB">
        <authorList>
            <consortium name="RefSeq"/>
        </authorList>
    </citation>
    <scope>IDENTIFICATION</scope>
</reference>
<evidence type="ECO:0000256" key="1">
    <source>
        <dbReference type="SAM" id="SignalP"/>
    </source>
</evidence>
<accession>A0A8B7ZJ20</accession>
<proteinExistence type="predicted"/>
<gene>
    <name evidence="4" type="primary">LOC110986017</name>
</gene>
<dbReference type="Pfam" id="PF13883">
    <property type="entry name" value="CREG_beta-barrel"/>
    <property type="match status" value="1"/>
</dbReference>
<organism evidence="3 4">
    <name type="scientific">Acanthaster planci</name>
    <name type="common">Crown-of-thorns starfish</name>
    <dbReference type="NCBI Taxonomy" id="133434"/>
    <lineage>
        <taxon>Eukaryota</taxon>
        <taxon>Metazoa</taxon>
        <taxon>Echinodermata</taxon>
        <taxon>Eleutherozoa</taxon>
        <taxon>Asterozoa</taxon>
        <taxon>Asteroidea</taxon>
        <taxon>Valvatacea</taxon>
        <taxon>Valvatida</taxon>
        <taxon>Acanthasteridae</taxon>
        <taxon>Acanthaster</taxon>
    </lineage>
</organism>
<dbReference type="GO" id="GO:0005615">
    <property type="term" value="C:extracellular space"/>
    <property type="evidence" value="ECO:0007669"/>
    <property type="project" value="TreeGrafter"/>
</dbReference>
<dbReference type="InterPro" id="IPR055343">
    <property type="entry name" value="CREG_beta-barrel"/>
</dbReference>
<dbReference type="OMA" id="TLNCKNA"/>
<dbReference type="Proteomes" id="UP000694845">
    <property type="component" value="Unplaced"/>
</dbReference>
<keyword evidence="1" id="KW-0732">Signal</keyword>
<dbReference type="SUPFAM" id="SSF50475">
    <property type="entry name" value="FMN-binding split barrel"/>
    <property type="match status" value="1"/>
</dbReference>